<organism evidence="1 2">
    <name type="scientific">Streptosporangium minutum</name>
    <dbReference type="NCBI Taxonomy" id="569862"/>
    <lineage>
        <taxon>Bacteria</taxon>
        <taxon>Bacillati</taxon>
        <taxon>Actinomycetota</taxon>
        <taxon>Actinomycetes</taxon>
        <taxon>Streptosporangiales</taxon>
        <taxon>Streptosporangiaceae</taxon>
        <taxon>Streptosporangium</taxon>
    </lineage>
</organism>
<keyword evidence="2" id="KW-1185">Reference proteome</keyword>
<accession>A0A2C9ZK95</accession>
<name>A0A2C9ZK95_9ACTN</name>
<comment type="caution">
    <text evidence="1">The sequence shown here is derived from an EMBL/GenBank/DDBJ whole genome shotgun (WGS) entry which is preliminary data.</text>
</comment>
<dbReference type="EMBL" id="NGFP01000352">
    <property type="protein sequence ID" value="OUC83014.1"/>
    <property type="molecule type" value="Genomic_DNA"/>
</dbReference>
<evidence type="ECO:0000313" key="1">
    <source>
        <dbReference type="EMBL" id="OUC83014.1"/>
    </source>
</evidence>
<sequence>MDEETPAVTSGHQGPSVVDLPIAVKARHHGLKVLHYDRDFATIAKAADVEIEWVAQPGSVNRPPPAVTSPWGPACGDVTVRLGIPVRSATLYGPPEKLCPEGIL</sequence>
<gene>
    <name evidence="1" type="ORF">CA984_40985</name>
</gene>
<dbReference type="AlphaFoldDB" id="A0A2C9ZK95"/>
<evidence type="ECO:0008006" key="3">
    <source>
        <dbReference type="Google" id="ProtNLM"/>
    </source>
</evidence>
<reference evidence="1 2" key="1">
    <citation type="submission" date="2017-05" db="EMBL/GenBank/DDBJ databases">
        <title>Biotechnological potential of actinobacteria isolated from South African environments.</title>
        <authorList>
            <person name="Le Roes-Hill M."/>
            <person name="Prins A."/>
            <person name="Durrell K.A."/>
        </authorList>
    </citation>
    <scope>NUCLEOTIDE SEQUENCE [LARGE SCALE GENOMIC DNA]</scope>
    <source>
        <strain evidence="1">M26</strain>
    </source>
</reference>
<dbReference type="Proteomes" id="UP000194761">
    <property type="component" value="Unassembled WGS sequence"/>
</dbReference>
<dbReference type="Gene3D" id="3.40.50.1010">
    <property type="entry name" value="5'-nuclease"/>
    <property type="match status" value="1"/>
</dbReference>
<evidence type="ECO:0000313" key="2">
    <source>
        <dbReference type="Proteomes" id="UP000194761"/>
    </source>
</evidence>
<proteinExistence type="predicted"/>
<dbReference type="RefSeq" id="WP_086578736.1">
    <property type="nucleotide sequence ID" value="NZ_NGFP01000352.1"/>
</dbReference>
<protein>
    <recommendedName>
        <fullName evidence="3">PIN domain-containing protein</fullName>
    </recommendedName>
</protein>